<dbReference type="EMBL" id="CASHTH010001085">
    <property type="protein sequence ID" value="CAI8011192.1"/>
    <property type="molecule type" value="Genomic_DNA"/>
</dbReference>
<sequence>MDSYADSVEMYLDEEESRYYMPLKEYLAYCESLRGMVKRHDILEKRLERAESALSTKSETKATVQREV</sequence>
<name>A0AA35RJE4_GEOBA</name>
<organism evidence="2 3">
    <name type="scientific">Geodia barretti</name>
    <name type="common">Barrett's horny sponge</name>
    <dbReference type="NCBI Taxonomy" id="519541"/>
    <lineage>
        <taxon>Eukaryota</taxon>
        <taxon>Metazoa</taxon>
        <taxon>Porifera</taxon>
        <taxon>Demospongiae</taxon>
        <taxon>Heteroscleromorpha</taxon>
        <taxon>Tetractinellida</taxon>
        <taxon>Astrophorina</taxon>
        <taxon>Geodiidae</taxon>
        <taxon>Geodia</taxon>
    </lineage>
</organism>
<evidence type="ECO:0000313" key="2">
    <source>
        <dbReference type="EMBL" id="CAI8011192.1"/>
    </source>
</evidence>
<keyword evidence="1" id="KW-0175">Coiled coil</keyword>
<dbReference type="AlphaFoldDB" id="A0AA35RJE4"/>
<dbReference type="GO" id="GO:0015031">
    <property type="term" value="P:protein transport"/>
    <property type="evidence" value="ECO:0007669"/>
    <property type="project" value="InterPro"/>
</dbReference>
<dbReference type="GO" id="GO:2000786">
    <property type="term" value="P:positive regulation of autophagosome assembly"/>
    <property type="evidence" value="ECO:0007669"/>
    <property type="project" value="TreeGrafter"/>
</dbReference>
<dbReference type="GO" id="GO:0031201">
    <property type="term" value="C:SNARE complex"/>
    <property type="evidence" value="ECO:0007669"/>
    <property type="project" value="TreeGrafter"/>
</dbReference>
<dbReference type="Proteomes" id="UP001174909">
    <property type="component" value="Unassembled WGS sequence"/>
</dbReference>
<comment type="caution">
    <text evidence="2">The sequence shown here is derived from an EMBL/GenBank/DDBJ whole genome shotgun (WGS) entry which is preliminary data.</text>
</comment>
<dbReference type="PANTHER" id="PTHR46596:SF1">
    <property type="entry name" value="SORTING NEXIN-4"/>
    <property type="match status" value="1"/>
</dbReference>
<evidence type="ECO:0000256" key="1">
    <source>
        <dbReference type="SAM" id="Coils"/>
    </source>
</evidence>
<dbReference type="PANTHER" id="PTHR46596">
    <property type="entry name" value="SORTING NEXIN-4"/>
    <property type="match status" value="1"/>
</dbReference>
<dbReference type="GO" id="GO:0005886">
    <property type="term" value="C:plasma membrane"/>
    <property type="evidence" value="ECO:0007669"/>
    <property type="project" value="TreeGrafter"/>
</dbReference>
<evidence type="ECO:0000313" key="3">
    <source>
        <dbReference type="Proteomes" id="UP001174909"/>
    </source>
</evidence>
<gene>
    <name evidence="2" type="ORF">GBAR_LOCUS7261</name>
</gene>
<protein>
    <submittedName>
        <fullName evidence="2">Uncharacterized protein</fullName>
    </submittedName>
</protein>
<keyword evidence="3" id="KW-1185">Reference proteome</keyword>
<accession>A0AA35RJE4</accession>
<dbReference type="GO" id="GO:0031901">
    <property type="term" value="C:early endosome membrane"/>
    <property type="evidence" value="ECO:0007669"/>
    <property type="project" value="TreeGrafter"/>
</dbReference>
<feature type="coiled-coil region" evidence="1">
    <location>
        <begin position="33"/>
        <end position="67"/>
    </location>
</feature>
<reference evidence="2" key="1">
    <citation type="submission" date="2023-03" db="EMBL/GenBank/DDBJ databases">
        <authorList>
            <person name="Steffen K."/>
            <person name="Cardenas P."/>
        </authorList>
    </citation>
    <scope>NUCLEOTIDE SEQUENCE</scope>
</reference>
<dbReference type="InterPro" id="IPR034783">
    <property type="entry name" value="SNX4"/>
</dbReference>
<proteinExistence type="predicted"/>
<dbReference type="GO" id="GO:0032266">
    <property type="term" value="F:phosphatidylinositol-3-phosphate binding"/>
    <property type="evidence" value="ECO:0007669"/>
    <property type="project" value="TreeGrafter"/>
</dbReference>